<accession>A0ABU4RNA2</accession>
<evidence type="ECO:0000313" key="2">
    <source>
        <dbReference type="Proteomes" id="UP001274321"/>
    </source>
</evidence>
<evidence type="ECO:0008006" key="3">
    <source>
        <dbReference type="Google" id="ProtNLM"/>
    </source>
</evidence>
<dbReference type="EMBL" id="JAXAFJ010000005">
    <property type="protein sequence ID" value="MDX6806314.1"/>
    <property type="molecule type" value="Genomic_DNA"/>
</dbReference>
<gene>
    <name evidence="1" type="ORF">SCD90_09570</name>
</gene>
<organism evidence="1 2">
    <name type="scientific">Terrihabitans rhizophilus</name>
    <dbReference type="NCBI Taxonomy" id="3092662"/>
    <lineage>
        <taxon>Bacteria</taxon>
        <taxon>Pseudomonadati</taxon>
        <taxon>Pseudomonadota</taxon>
        <taxon>Alphaproteobacteria</taxon>
        <taxon>Hyphomicrobiales</taxon>
        <taxon>Terrihabitans</taxon>
    </lineage>
</organism>
<protein>
    <recommendedName>
        <fullName evidence="3">Transcriptional regulator</fullName>
    </recommendedName>
</protein>
<dbReference type="RefSeq" id="WP_319844446.1">
    <property type="nucleotide sequence ID" value="NZ_JAXAFJ010000005.1"/>
</dbReference>
<keyword evidence="2" id="KW-1185">Reference proteome</keyword>
<evidence type="ECO:0000313" key="1">
    <source>
        <dbReference type="EMBL" id="MDX6806314.1"/>
    </source>
</evidence>
<name>A0ABU4RNA2_9HYPH</name>
<dbReference type="Proteomes" id="UP001274321">
    <property type="component" value="Unassembled WGS sequence"/>
</dbReference>
<reference evidence="1 2" key="1">
    <citation type="submission" date="2023-11" db="EMBL/GenBank/DDBJ databases">
        <authorList>
            <person name="Bao R."/>
        </authorList>
    </citation>
    <scope>NUCLEOTIDE SEQUENCE [LARGE SCALE GENOMIC DNA]</scope>
    <source>
        <strain evidence="1 2">PJ23</strain>
    </source>
</reference>
<sequence length="68" mass="7592">MSKKTYQALPGVEWVNGSRVPESREIKLTAAEARFDLDQGRIELKEEREIAVPAEAEPATPAQAAKRR</sequence>
<proteinExistence type="predicted"/>
<comment type="caution">
    <text evidence="1">The sequence shown here is derived from an EMBL/GenBank/DDBJ whole genome shotgun (WGS) entry which is preliminary data.</text>
</comment>